<evidence type="ECO:0000313" key="5">
    <source>
        <dbReference type="EMBL" id="MFF5289338.1"/>
    </source>
</evidence>
<dbReference type="SUPFAM" id="SSF49899">
    <property type="entry name" value="Concanavalin A-like lectins/glucanases"/>
    <property type="match status" value="1"/>
</dbReference>
<gene>
    <name evidence="5" type="ORF">ACFY35_07865</name>
</gene>
<dbReference type="RefSeq" id="WP_026205286.1">
    <property type="nucleotide sequence ID" value="NZ_JBIAZU010000001.1"/>
</dbReference>
<feature type="region of interest" description="Disordered" evidence="3">
    <location>
        <begin position="1"/>
        <end position="35"/>
    </location>
</feature>
<accession>A0ABW6W891</accession>
<name>A0ABW6W891_9ACTN</name>
<dbReference type="Pfam" id="PF13385">
    <property type="entry name" value="Laminin_G_3"/>
    <property type="match status" value="1"/>
</dbReference>
<dbReference type="EMBL" id="JBIAZU010000001">
    <property type="protein sequence ID" value="MFF5289338.1"/>
    <property type="molecule type" value="Genomic_DNA"/>
</dbReference>
<protein>
    <submittedName>
        <fullName evidence="5">LamG domain-containing protein</fullName>
    </submittedName>
</protein>
<proteinExistence type="predicted"/>
<dbReference type="Proteomes" id="UP001602245">
    <property type="component" value="Unassembled WGS sequence"/>
</dbReference>
<evidence type="ECO:0000256" key="1">
    <source>
        <dbReference type="ARBA" id="ARBA00022729"/>
    </source>
</evidence>
<reference evidence="5 6" key="1">
    <citation type="submission" date="2024-10" db="EMBL/GenBank/DDBJ databases">
        <title>The Natural Products Discovery Center: Release of the First 8490 Sequenced Strains for Exploring Actinobacteria Biosynthetic Diversity.</title>
        <authorList>
            <person name="Kalkreuter E."/>
            <person name="Kautsar S.A."/>
            <person name="Yang D."/>
            <person name="Bader C.D."/>
            <person name="Teijaro C.N."/>
            <person name="Fluegel L."/>
            <person name="Davis C.M."/>
            <person name="Simpson J.R."/>
            <person name="Lauterbach L."/>
            <person name="Steele A.D."/>
            <person name="Gui C."/>
            <person name="Meng S."/>
            <person name="Li G."/>
            <person name="Viehrig K."/>
            <person name="Ye F."/>
            <person name="Su P."/>
            <person name="Kiefer A.F."/>
            <person name="Nichols A."/>
            <person name="Cepeda A.J."/>
            <person name="Yan W."/>
            <person name="Fan B."/>
            <person name="Jiang Y."/>
            <person name="Adhikari A."/>
            <person name="Zheng C.-J."/>
            <person name="Schuster L."/>
            <person name="Cowan T.M."/>
            <person name="Smanski M.J."/>
            <person name="Chevrette M.G."/>
            <person name="De Carvalho L.P.S."/>
            <person name="Shen B."/>
        </authorList>
    </citation>
    <scope>NUCLEOTIDE SEQUENCE [LARGE SCALE GENOMIC DNA]</scope>
    <source>
        <strain evidence="5 6">NPDC000087</strain>
    </source>
</reference>
<evidence type="ECO:0000313" key="6">
    <source>
        <dbReference type="Proteomes" id="UP001602245"/>
    </source>
</evidence>
<dbReference type="Gene3D" id="2.60.120.260">
    <property type="entry name" value="Galactose-binding domain-like"/>
    <property type="match status" value="1"/>
</dbReference>
<evidence type="ECO:0000256" key="3">
    <source>
        <dbReference type="SAM" id="MobiDB-lite"/>
    </source>
</evidence>
<dbReference type="InterPro" id="IPR013320">
    <property type="entry name" value="ConA-like_dom_sf"/>
</dbReference>
<dbReference type="InterPro" id="IPR006558">
    <property type="entry name" value="LamG-like"/>
</dbReference>
<dbReference type="Pfam" id="PF22633">
    <property type="entry name" value="F5_F8_type_C_2"/>
    <property type="match status" value="1"/>
</dbReference>
<sequence>MTGLLAPGGPAGAQDRRAAPAANDPGEPAFVGSATPIPAEPAAYRPGDSMLRAIFDADVRAGGTSYWMDRILARPYSPDDETALMTRGRALYMYTHNPAVLGFAADGTGANGGGGYAYRQPPTTGAPRDLYTLSVSGAALTEDTGKRVQYPSYFSTVFSGGGLSALERKFITDNNVAVTDLTLTNTGTAPLSTTVAAHSPIATVASAAGDELTGTVPLRYALSTIYPRFSGDKFTVRGTDLARDVNLAPGASVRLKVQLGAIAGELPASATDYQRYRRYDPRTAWLTQMREYNQFWVTTVPYLDIPDKNVEKTSYYRTWLNRFNLFDGNIPGNDYQFPVDLEGALGYNNQISLTVPMRLQDLQFWRDPQYSYGPWLSQGEESGCQAFHDNPGNTGNWNNTYEQWTGAQAWQSYLVHGGPPSVVAQLAKYSECDLTGTLKKFDTNNNNLIQYASGTLPGNDADSVAFKYYGTRPQDRTESSYWYAEARAAAQENALLGRADKAAQLNASADAIRDSILTNLWAAGPVTNAETSPGQATGARVPGKLGNAVKLSGTNEYVDLPAGIVSGLADFTVSAWVNPAATPSWSRVFDFGTGTGAYMFLTVNAGGAPRFAITTAGGGAEQQLSGTAALPTGTWSQLTVTLAGTIGTLYINGNAVATNTAMTLHPSDLGATTQNWIGRSQYSDPYLPATVDDFNIYGRALSADEVAALAGGQPGAGDVASYRFDEASGPAAVDSSGQARDATIVTLTRPTVTCPGKVFLQRDLTTGNLVCWKDQQNFTPFIDGVAPATAEYTQALRYYADAAEFPIMPVYTADQADQAADAACEACSHGSNNFSNINATLQARLYSSALRQYRSPYITPTMYRQLISWLAWNEDINGDNRFPDNNEYFFDWDPATKTFGRSFIHHDVLGSFNWMFFQDMAGLQPRPDDTVELSPIDLGYDHFTTNNLSYHGRDLTIVWQRPGGHRYYPRAPMGYTLYLGGHAVFTVDDLVHVAFDTHTGRLDTFGARTAAHRYGSAPIPAADRVSLAGNAPLVDYFGKAGVNISRTDPPADLASGATATASFTTTSPASQATSPANAVDGFTISGLPVVSGSYVGTNPIWGTLGSPNAQDWLEVDLARPAVVGDAKVYFYSNKAFGSGGNTYKEPSAYALQYFDGTAWVDVDRRTMTPPTPAANLNEITFAPVTAQRLRLLVTPATGRAVGVKEFQLFRPGR</sequence>
<dbReference type="SUPFAM" id="SSF49785">
    <property type="entry name" value="Galactose-binding domain-like"/>
    <property type="match status" value="1"/>
</dbReference>
<keyword evidence="1" id="KW-0732">Signal</keyword>
<dbReference type="Gene3D" id="2.60.120.200">
    <property type="match status" value="1"/>
</dbReference>
<keyword evidence="2" id="KW-1015">Disulfide bond</keyword>
<evidence type="ECO:0000259" key="4">
    <source>
        <dbReference type="SMART" id="SM00560"/>
    </source>
</evidence>
<organism evidence="5 6">
    <name type="scientific">Paractinoplanes globisporus</name>
    <dbReference type="NCBI Taxonomy" id="113565"/>
    <lineage>
        <taxon>Bacteria</taxon>
        <taxon>Bacillati</taxon>
        <taxon>Actinomycetota</taxon>
        <taxon>Actinomycetes</taxon>
        <taxon>Micromonosporales</taxon>
        <taxon>Micromonosporaceae</taxon>
        <taxon>Paractinoplanes</taxon>
    </lineage>
</organism>
<dbReference type="SMART" id="SM00560">
    <property type="entry name" value="LamGL"/>
    <property type="match status" value="1"/>
</dbReference>
<keyword evidence="6" id="KW-1185">Reference proteome</keyword>
<evidence type="ECO:0000256" key="2">
    <source>
        <dbReference type="ARBA" id="ARBA00023157"/>
    </source>
</evidence>
<feature type="domain" description="LamG-like jellyroll fold" evidence="4">
    <location>
        <begin position="569"/>
        <end position="704"/>
    </location>
</feature>
<comment type="caution">
    <text evidence="5">The sequence shown here is derived from an EMBL/GenBank/DDBJ whole genome shotgun (WGS) entry which is preliminary data.</text>
</comment>
<dbReference type="InterPro" id="IPR008979">
    <property type="entry name" value="Galactose-bd-like_sf"/>
</dbReference>